<dbReference type="GO" id="GO:0030170">
    <property type="term" value="F:pyridoxal phosphate binding"/>
    <property type="evidence" value="ECO:0007669"/>
    <property type="project" value="InterPro"/>
</dbReference>
<dbReference type="Gene3D" id="3.90.1150.10">
    <property type="entry name" value="Aspartate Aminotransferase, domain 1"/>
    <property type="match status" value="1"/>
</dbReference>
<dbReference type="Pfam" id="PF00202">
    <property type="entry name" value="Aminotran_3"/>
    <property type="match status" value="1"/>
</dbReference>
<dbReference type="SUPFAM" id="SSF53383">
    <property type="entry name" value="PLP-dependent transferases"/>
    <property type="match status" value="1"/>
</dbReference>
<sequence>MPGTIDQDNLTRLMTREQERFVQTHPASQALHHRALASLNRGVPMVWMARWAGAFPLFVTSAQGSHFTDADGLDYIDLCLGDTGAMTGHSPAATVAAVTKQMSKGVTAMLPTEDAIVVGEALQQRFGLPLWQFTLSATDANRNAIRHARQITGRKKIVVHDWCYHGTVDETFAILDENGKTVSRPGNIGAPVDLNETTIVVNYNSVDDLERAMQTGDVAAVLMEPALTNIGIVLPEPGYLDACRELTTKYGAVWIVDETHTLSVGPGGWTGTHGLKPDMLTVGKPIGGGVPCGAFGMTQEIADRIAVGVAKDDLDVGGIGGTLAGNALSLAAMRATLTDVLTPAAYEHMIALGTRWADGVDAAIAAVDAPWHCNRLGARGEYMFSEHAVRTGAEAFAAGDHALDEFLHLYALNRGILMTPFHNMALMAPSTTEADVDAHTTMFNELLGELFA</sequence>
<dbReference type="AlphaFoldDB" id="A0A6J6W8S9"/>
<accession>A0A6J6W8S9</accession>
<dbReference type="Gene3D" id="3.40.640.10">
    <property type="entry name" value="Type I PLP-dependent aspartate aminotransferase-like (Major domain)"/>
    <property type="match status" value="1"/>
</dbReference>
<dbReference type="InterPro" id="IPR005814">
    <property type="entry name" value="Aminotrans_3"/>
</dbReference>
<dbReference type="EMBL" id="CAEZZX010000108">
    <property type="protein sequence ID" value="CAB4779398.1"/>
    <property type="molecule type" value="Genomic_DNA"/>
</dbReference>
<organism evidence="3">
    <name type="scientific">freshwater metagenome</name>
    <dbReference type="NCBI Taxonomy" id="449393"/>
    <lineage>
        <taxon>unclassified sequences</taxon>
        <taxon>metagenomes</taxon>
        <taxon>ecological metagenomes</taxon>
    </lineage>
</organism>
<evidence type="ECO:0000313" key="3">
    <source>
        <dbReference type="EMBL" id="CAB4779398.1"/>
    </source>
</evidence>
<evidence type="ECO:0000256" key="1">
    <source>
        <dbReference type="ARBA" id="ARBA00001933"/>
    </source>
</evidence>
<name>A0A6J6W8S9_9ZZZZ</name>
<dbReference type="InterPro" id="IPR015422">
    <property type="entry name" value="PyrdxlP-dep_Trfase_small"/>
</dbReference>
<reference evidence="3" key="1">
    <citation type="submission" date="2020-05" db="EMBL/GenBank/DDBJ databases">
        <authorList>
            <person name="Chiriac C."/>
            <person name="Salcher M."/>
            <person name="Ghai R."/>
            <person name="Kavagutti S V."/>
        </authorList>
    </citation>
    <scope>NUCLEOTIDE SEQUENCE</scope>
</reference>
<proteinExistence type="predicted"/>
<dbReference type="PANTHER" id="PTHR43713">
    <property type="entry name" value="GLUTAMATE-1-SEMIALDEHYDE 2,1-AMINOMUTASE"/>
    <property type="match status" value="1"/>
</dbReference>
<dbReference type="InterPro" id="IPR015421">
    <property type="entry name" value="PyrdxlP-dep_Trfase_major"/>
</dbReference>
<protein>
    <submittedName>
        <fullName evidence="3">Unannotated protein</fullName>
    </submittedName>
</protein>
<dbReference type="InterPro" id="IPR015424">
    <property type="entry name" value="PyrdxlP-dep_Trfase"/>
</dbReference>
<comment type="cofactor">
    <cofactor evidence="1">
        <name>pyridoxal 5'-phosphate</name>
        <dbReference type="ChEBI" id="CHEBI:597326"/>
    </cofactor>
</comment>
<gene>
    <name evidence="3" type="ORF">UFOPK2938_00622</name>
</gene>
<dbReference type="GO" id="GO:0008483">
    <property type="term" value="F:transaminase activity"/>
    <property type="evidence" value="ECO:0007669"/>
    <property type="project" value="InterPro"/>
</dbReference>
<dbReference type="NCBIfam" id="NF005453">
    <property type="entry name" value="PRK07046.1"/>
    <property type="match status" value="1"/>
</dbReference>
<dbReference type="PANTHER" id="PTHR43713:SF3">
    <property type="entry name" value="GLUTAMATE-1-SEMIALDEHYDE 2,1-AMINOMUTASE 1, CHLOROPLASTIC-RELATED"/>
    <property type="match status" value="1"/>
</dbReference>
<evidence type="ECO:0000256" key="2">
    <source>
        <dbReference type="ARBA" id="ARBA00022898"/>
    </source>
</evidence>
<keyword evidence="2" id="KW-0663">Pyridoxal phosphate</keyword>